<feature type="domain" description="Bifunctional inhibitor/plant lipid transfer protein/seed storage helical" evidence="10">
    <location>
        <begin position="60"/>
        <end position="141"/>
    </location>
</feature>
<keyword evidence="4" id="KW-0336">GPI-anchor</keyword>
<comment type="similarity">
    <text evidence="2">Belongs to the plant LTP family.</text>
</comment>
<reference evidence="11 12" key="1">
    <citation type="journal article" date="2014" name="PLoS ONE">
        <title>Global Analysis of Gene Expression Profiles in Physic Nut (Jatropha curcas L.) Seedlings Exposed to Salt Stress.</title>
        <authorList>
            <person name="Zhang L."/>
            <person name="Zhang C."/>
            <person name="Wu P."/>
            <person name="Chen Y."/>
            <person name="Li M."/>
            <person name="Jiang H."/>
            <person name="Wu G."/>
        </authorList>
    </citation>
    <scope>NUCLEOTIDE SEQUENCE [LARGE SCALE GENOMIC DNA]</scope>
    <source>
        <strain evidence="12">cv. GZQX0401</strain>
        <tissue evidence="11">Young leaves</tissue>
    </source>
</reference>
<gene>
    <name evidence="11" type="ORF">JCGZ_23849</name>
</gene>
<evidence type="ECO:0000313" key="11">
    <source>
        <dbReference type="EMBL" id="KDP42907.1"/>
    </source>
</evidence>
<evidence type="ECO:0000256" key="1">
    <source>
        <dbReference type="ARBA" id="ARBA00004609"/>
    </source>
</evidence>
<evidence type="ECO:0000256" key="5">
    <source>
        <dbReference type="ARBA" id="ARBA00022729"/>
    </source>
</evidence>
<dbReference type="AlphaFoldDB" id="A0A067L3B0"/>
<dbReference type="Proteomes" id="UP000027138">
    <property type="component" value="Unassembled WGS sequence"/>
</dbReference>
<name>A0A067L3B0_JATCU</name>
<evidence type="ECO:0000259" key="10">
    <source>
        <dbReference type="SMART" id="SM00499"/>
    </source>
</evidence>
<dbReference type="SMART" id="SM00499">
    <property type="entry name" value="AAI"/>
    <property type="match status" value="1"/>
</dbReference>
<evidence type="ECO:0000256" key="2">
    <source>
        <dbReference type="ARBA" id="ARBA00009748"/>
    </source>
</evidence>
<protein>
    <recommendedName>
        <fullName evidence="10">Bifunctional inhibitor/plant lipid transfer protein/seed storage helical domain-containing protein</fullName>
    </recommendedName>
</protein>
<evidence type="ECO:0000256" key="8">
    <source>
        <dbReference type="ARBA" id="ARBA00023288"/>
    </source>
</evidence>
<dbReference type="InterPro" id="IPR043325">
    <property type="entry name" value="LTSS"/>
</dbReference>
<accession>A0A067L3B0</accession>
<dbReference type="SUPFAM" id="SSF47699">
    <property type="entry name" value="Bifunctional inhibitor/lipid-transfer protein/seed storage 2S albumin"/>
    <property type="match status" value="1"/>
</dbReference>
<evidence type="ECO:0000256" key="7">
    <source>
        <dbReference type="ARBA" id="ARBA00023180"/>
    </source>
</evidence>
<dbReference type="EMBL" id="KK914286">
    <property type="protein sequence ID" value="KDP42907.1"/>
    <property type="molecule type" value="Genomic_DNA"/>
</dbReference>
<keyword evidence="7" id="KW-0325">Glycoprotein</keyword>
<proteinExistence type="inferred from homology"/>
<keyword evidence="4" id="KW-0472">Membrane</keyword>
<dbReference type="KEGG" id="jcu:105629328"/>
<dbReference type="InterPro" id="IPR036312">
    <property type="entry name" value="Bifun_inhib/LTP/seed_sf"/>
</dbReference>
<evidence type="ECO:0000256" key="3">
    <source>
        <dbReference type="ARBA" id="ARBA00022475"/>
    </source>
</evidence>
<feature type="chain" id="PRO_5001640158" description="Bifunctional inhibitor/plant lipid transfer protein/seed storage helical domain-containing protein" evidence="9">
    <location>
        <begin position="30"/>
        <end position="225"/>
    </location>
</feature>
<dbReference type="OrthoDB" id="785314at2759"/>
<dbReference type="Pfam" id="PF14368">
    <property type="entry name" value="LTP_2"/>
    <property type="match status" value="1"/>
</dbReference>
<keyword evidence="12" id="KW-1185">Reference proteome</keyword>
<keyword evidence="5 9" id="KW-0732">Signal</keyword>
<organism evidence="11 12">
    <name type="scientific">Jatropha curcas</name>
    <name type="common">Barbados nut</name>
    <dbReference type="NCBI Taxonomy" id="180498"/>
    <lineage>
        <taxon>Eukaryota</taxon>
        <taxon>Viridiplantae</taxon>
        <taxon>Streptophyta</taxon>
        <taxon>Embryophyta</taxon>
        <taxon>Tracheophyta</taxon>
        <taxon>Spermatophyta</taxon>
        <taxon>Magnoliopsida</taxon>
        <taxon>eudicotyledons</taxon>
        <taxon>Gunneridae</taxon>
        <taxon>Pentapetalae</taxon>
        <taxon>rosids</taxon>
        <taxon>fabids</taxon>
        <taxon>Malpighiales</taxon>
        <taxon>Euphorbiaceae</taxon>
        <taxon>Crotonoideae</taxon>
        <taxon>Jatropheae</taxon>
        <taxon>Jatropha</taxon>
    </lineage>
</organism>
<evidence type="ECO:0000256" key="4">
    <source>
        <dbReference type="ARBA" id="ARBA00022622"/>
    </source>
</evidence>
<evidence type="ECO:0000256" key="6">
    <source>
        <dbReference type="ARBA" id="ARBA00023157"/>
    </source>
</evidence>
<dbReference type="GO" id="GO:0005886">
    <property type="term" value="C:plasma membrane"/>
    <property type="evidence" value="ECO:0007669"/>
    <property type="project" value="UniProtKB-SubCell"/>
</dbReference>
<dbReference type="InterPro" id="IPR016140">
    <property type="entry name" value="Bifunc_inhib/LTP/seed_store"/>
</dbReference>
<comment type="subcellular location">
    <subcellularLocation>
        <location evidence="1">Cell membrane</location>
        <topology evidence="1">Lipid-anchor</topology>
        <topology evidence="1">GPI-anchor</topology>
    </subcellularLocation>
</comment>
<evidence type="ECO:0000256" key="9">
    <source>
        <dbReference type="SAM" id="SignalP"/>
    </source>
</evidence>
<dbReference type="FunFam" id="1.10.110.10:FF:000001">
    <property type="entry name" value="Bifunctional inhibitor/lipid-transfer protein/seed storage 2S albumin superfamily protein"/>
    <property type="match status" value="1"/>
</dbReference>
<keyword evidence="3" id="KW-1003">Cell membrane</keyword>
<sequence>MLAHRFAAAAAFSLIAAIIFSTPFSTVSAQAPSPAPFLSPEPLKPLGPLAPTPATTTNDCITPLLNMSDCLSYVQEPSTAKVPDKNCCPELAGLVDSNPICLCQLLGNSSLTESFGIKININRALKLPSVCGVETPPVSTCAAVGYPVPGPTASAPGVQPPEGIAGIPSAGNNDNRATNIPGVQPPEGIASIPSVGNNDNGATKIAGSAKEFLIGLAFSFLLTFF</sequence>
<dbReference type="Gene3D" id="1.10.110.10">
    <property type="entry name" value="Plant lipid-transfer and hydrophobic proteins"/>
    <property type="match status" value="1"/>
</dbReference>
<keyword evidence="8" id="KW-0449">Lipoprotein</keyword>
<dbReference type="PANTHER" id="PTHR33044">
    <property type="entry name" value="BIFUNCTIONAL INHIBITOR/LIPID-TRANSFER PROTEIN/SEED STORAGE 2S ALBUMIN SUPERFAMILY PROTEIN-RELATED"/>
    <property type="match status" value="1"/>
</dbReference>
<feature type="signal peptide" evidence="9">
    <location>
        <begin position="1"/>
        <end position="29"/>
    </location>
</feature>
<evidence type="ECO:0000313" key="12">
    <source>
        <dbReference type="Proteomes" id="UP000027138"/>
    </source>
</evidence>
<keyword evidence="6" id="KW-1015">Disulfide bond</keyword>
<dbReference type="CDD" id="cd00010">
    <property type="entry name" value="AAI_LTSS"/>
    <property type="match status" value="1"/>
</dbReference>
<dbReference type="GO" id="GO:0098552">
    <property type="term" value="C:side of membrane"/>
    <property type="evidence" value="ECO:0007669"/>
    <property type="project" value="UniProtKB-KW"/>
</dbReference>
<dbReference type="STRING" id="180498.A0A067L3B0"/>